<name>A0ABS0WYU2_9ACTN</name>
<reference evidence="9 10" key="1">
    <citation type="submission" date="2020-12" db="EMBL/GenBank/DDBJ databases">
        <title>Streptomyces typhae sp. nov., a novel endophytic actinomycete isolated from the root of cattail pollen (Typha angustifolia L.).</title>
        <authorList>
            <person name="Peng C."/>
            <person name="Liu C."/>
        </authorList>
    </citation>
    <scope>NUCLEOTIDE SEQUENCE [LARGE SCALE GENOMIC DNA]</scope>
    <source>
        <strain evidence="9 10">JCM 4753</strain>
    </source>
</reference>
<dbReference type="InterPro" id="IPR014284">
    <property type="entry name" value="RNA_pol_sigma-70_dom"/>
</dbReference>
<keyword evidence="10" id="KW-1185">Reference proteome</keyword>
<evidence type="ECO:0000256" key="2">
    <source>
        <dbReference type="ARBA" id="ARBA00011344"/>
    </source>
</evidence>
<keyword evidence="5" id="KW-0804">Transcription</keyword>
<feature type="region of interest" description="Disordered" evidence="6">
    <location>
        <begin position="78"/>
        <end position="105"/>
    </location>
</feature>
<dbReference type="Proteomes" id="UP000634780">
    <property type="component" value="Unassembled WGS sequence"/>
</dbReference>
<evidence type="ECO:0000259" key="7">
    <source>
        <dbReference type="Pfam" id="PF04542"/>
    </source>
</evidence>
<evidence type="ECO:0000256" key="6">
    <source>
        <dbReference type="SAM" id="MobiDB-lite"/>
    </source>
</evidence>
<evidence type="ECO:0000256" key="4">
    <source>
        <dbReference type="ARBA" id="ARBA00023082"/>
    </source>
</evidence>
<comment type="similarity">
    <text evidence="1">Belongs to the sigma-70 factor family. ECF subfamily.</text>
</comment>
<feature type="region of interest" description="Disordered" evidence="6">
    <location>
        <begin position="164"/>
        <end position="186"/>
    </location>
</feature>
<feature type="domain" description="RNA polymerase sigma factor 70 region 4 type 2" evidence="8">
    <location>
        <begin position="120"/>
        <end position="170"/>
    </location>
</feature>
<dbReference type="SUPFAM" id="SSF88659">
    <property type="entry name" value="Sigma3 and sigma4 domains of RNA polymerase sigma factors"/>
    <property type="match status" value="1"/>
</dbReference>
<dbReference type="InterPro" id="IPR013324">
    <property type="entry name" value="RNA_pol_sigma_r3/r4-like"/>
</dbReference>
<dbReference type="InterPro" id="IPR052704">
    <property type="entry name" value="ECF_Sigma-70_Domain"/>
</dbReference>
<comment type="subunit">
    <text evidence="2">Interacts transiently with the RNA polymerase catalytic core formed by RpoA, RpoB, RpoC and RpoZ (2 alpha, 1 beta, 1 beta' and 1 omega subunit) to form the RNA polymerase holoenzyme that can initiate transcription.</text>
</comment>
<gene>
    <name evidence="9" type="ORF">JGB26_03045</name>
</gene>
<dbReference type="PANTHER" id="PTHR30173:SF43">
    <property type="entry name" value="ECF RNA POLYMERASE SIGMA FACTOR SIGI-RELATED"/>
    <property type="match status" value="1"/>
</dbReference>
<accession>A0ABS0WYU2</accession>
<dbReference type="RefSeq" id="WP_190114391.1">
    <property type="nucleotide sequence ID" value="NZ_BMVR01000002.1"/>
</dbReference>
<dbReference type="InterPro" id="IPR013249">
    <property type="entry name" value="RNA_pol_sigma70_r4_t2"/>
</dbReference>
<dbReference type="Pfam" id="PF08281">
    <property type="entry name" value="Sigma70_r4_2"/>
    <property type="match status" value="1"/>
</dbReference>
<evidence type="ECO:0000259" key="8">
    <source>
        <dbReference type="Pfam" id="PF08281"/>
    </source>
</evidence>
<evidence type="ECO:0000313" key="10">
    <source>
        <dbReference type="Proteomes" id="UP000634780"/>
    </source>
</evidence>
<sequence length="349" mass="36885">MDGRDLLAQRFEEHRPRLKAVAYRMLGSLSEAEDAVQETWLKLSRVDDERVENLGGWLTTVVGRVCLDLLRARKQRGEQPLDVQASDTHVPDPEVSPLPGGRDAVDPEQEALLADSVGLALLVVLDTLSPAERLAFVLHDMFAVPFEDIAPIVERAPAATRQLASRARRRVRGSDPAPAPDTDRTRHRQVVEAFLAAARKGDFDALLELLDPGVVLRADGGGAEGLSRLVRGATAVVAGARSFSTLAPTTYLALVNGKVGQIAVHDGRAFSVGEFTVRDGRIVEINILADQERLRELVDERTVAAVTSAGPAAGADAGAGTATDAGADAGTNTADGTSSTADGTPPTAD</sequence>
<keyword evidence="4" id="KW-0731">Sigma factor</keyword>
<evidence type="ECO:0000256" key="5">
    <source>
        <dbReference type="ARBA" id="ARBA00023163"/>
    </source>
</evidence>
<dbReference type="SUPFAM" id="SSF88946">
    <property type="entry name" value="Sigma2 domain of RNA polymerase sigma factors"/>
    <property type="match status" value="1"/>
</dbReference>
<dbReference type="EMBL" id="JAEKOZ010000002">
    <property type="protein sequence ID" value="MBJ3806103.1"/>
    <property type="molecule type" value="Genomic_DNA"/>
</dbReference>
<protein>
    <submittedName>
        <fullName evidence="9">Sigma-70 family RNA polymerase sigma factor</fullName>
    </submittedName>
</protein>
<feature type="domain" description="RNA polymerase sigma-70 region 2" evidence="7">
    <location>
        <begin position="11"/>
        <end position="74"/>
    </location>
</feature>
<feature type="region of interest" description="Disordered" evidence="6">
    <location>
        <begin position="310"/>
        <end position="349"/>
    </location>
</feature>
<dbReference type="Gene3D" id="1.10.1740.10">
    <property type="match status" value="1"/>
</dbReference>
<dbReference type="Gene3D" id="1.10.10.10">
    <property type="entry name" value="Winged helix-like DNA-binding domain superfamily/Winged helix DNA-binding domain"/>
    <property type="match status" value="1"/>
</dbReference>
<evidence type="ECO:0000256" key="1">
    <source>
        <dbReference type="ARBA" id="ARBA00010641"/>
    </source>
</evidence>
<dbReference type="NCBIfam" id="TIGR02937">
    <property type="entry name" value="sigma70-ECF"/>
    <property type="match status" value="1"/>
</dbReference>
<dbReference type="InterPro" id="IPR007627">
    <property type="entry name" value="RNA_pol_sigma70_r2"/>
</dbReference>
<dbReference type="PANTHER" id="PTHR30173">
    <property type="entry name" value="SIGMA 19 FACTOR"/>
    <property type="match status" value="1"/>
</dbReference>
<dbReference type="SUPFAM" id="SSF54427">
    <property type="entry name" value="NTF2-like"/>
    <property type="match status" value="1"/>
</dbReference>
<dbReference type="InterPro" id="IPR032710">
    <property type="entry name" value="NTF2-like_dom_sf"/>
</dbReference>
<proteinExistence type="inferred from homology"/>
<comment type="caution">
    <text evidence="9">The sequence shown here is derived from an EMBL/GenBank/DDBJ whole genome shotgun (WGS) entry which is preliminary data.</text>
</comment>
<dbReference type="InterPro" id="IPR013325">
    <property type="entry name" value="RNA_pol_sigma_r2"/>
</dbReference>
<dbReference type="Gene3D" id="3.10.450.50">
    <property type="match status" value="1"/>
</dbReference>
<evidence type="ECO:0000256" key="3">
    <source>
        <dbReference type="ARBA" id="ARBA00023015"/>
    </source>
</evidence>
<dbReference type="InterPro" id="IPR036388">
    <property type="entry name" value="WH-like_DNA-bd_sf"/>
</dbReference>
<organism evidence="9 10">
    <name type="scientific">Streptomyces flavofungini</name>
    <dbReference type="NCBI Taxonomy" id="68200"/>
    <lineage>
        <taxon>Bacteria</taxon>
        <taxon>Bacillati</taxon>
        <taxon>Actinomycetota</taxon>
        <taxon>Actinomycetes</taxon>
        <taxon>Kitasatosporales</taxon>
        <taxon>Streptomycetaceae</taxon>
        <taxon>Streptomyces</taxon>
    </lineage>
</organism>
<feature type="compositionally biased region" description="Low complexity" evidence="6">
    <location>
        <begin position="310"/>
        <end position="337"/>
    </location>
</feature>
<evidence type="ECO:0000313" key="9">
    <source>
        <dbReference type="EMBL" id="MBJ3806103.1"/>
    </source>
</evidence>
<dbReference type="Pfam" id="PF04542">
    <property type="entry name" value="Sigma70_r2"/>
    <property type="match status" value="1"/>
</dbReference>
<keyword evidence="3" id="KW-0805">Transcription regulation</keyword>